<gene>
    <name evidence="12" type="ORF">BEL07_02950</name>
</gene>
<evidence type="ECO:0000256" key="7">
    <source>
        <dbReference type="ARBA" id="ARBA00022962"/>
    </source>
</evidence>
<feature type="binding site" evidence="10">
    <location>
        <begin position="373"/>
        <end position="374"/>
    </location>
    <ligand>
        <name>ATP</name>
        <dbReference type="ChEBI" id="CHEBI:30616"/>
    </ligand>
</feature>
<keyword evidence="7 9" id="KW-0315">Glutamine amidotransferase</keyword>
<dbReference type="Gene3D" id="3.40.50.620">
    <property type="entry name" value="HUPs"/>
    <property type="match status" value="1"/>
</dbReference>
<name>A0A1E8QBE1_9MYCO</name>
<feature type="active site" description="For GATase activity" evidence="9">
    <location>
        <position position="2"/>
    </location>
</feature>
<dbReference type="GO" id="GO:0004066">
    <property type="term" value="F:asparagine synthase (glutamine-hydrolyzing) activity"/>
    <property type="evidence" value="ECO:0007669"/>
    <property type="project" value="UniProtKB-EC"/>
</dbReference>
<feature type="binding site" evidence="10">
    <location>
        <position position="99"/>
    </location>
    <ligand>
        <name>L-glutamine</name>
        <dbReference type="ChEBI" id="CHEBI:58359"/>
    </ligand>
</feature>
<evidence type="ECO:0000256" key="10">
    <source>
        <dbReference type="PIRSR" id="PIRSR001589-2"/>
    </source>
</evidence>
<dbReference type="CDD" id="cd01991">
    <property type="entry name" value="Asn_synthase_B_C"/>
    <property type="match status" value="1"/>
</dbReference>
<dbReference type="OrthoDB" id="9763290at2"/>
<dbReference type="AlphaFoldDB" id="A0A1E8QBE1"/>
<keyword evidence="4 10" id="KW-0547">Nucleotide-binding</keyword>
<sequence length="603" mass="65899">MCGLAGEIATGRPANLAAVAAMTDAMVPRGPDSSGAWSSERVAMGHRRLAIIDLSSNGHQPMHDPDLGLTVAFNGCIYNYPELRRELLGKGYRFFSHSDTEVVLKGYKEWGENVVDHLFGMFAFAITETDSGRVVLGRDRLGVKPLYWADVVEPTGGRALRFASSLPALLAAGGIDTDLDPVALHHYLSFHSVVPAPHTILKGVRKLSPGTLMRIEPDGTRSEKTYWTPEFERSAERAGWSERDWQEAVLASLRTAVERRLVADVPVGCLLSGGLDSSLIVGLLAEAGQHGLQTFSIGFEAAGGEEGDEFKYSDVIARHFGTDHHQIRIDTARMLPSLSGAIGAMSEPMVSHDCVAFYLLSEEVSKHVKVVQSGQGADEIFAGYHWYPPMAHARDDDPADALARYRTAFFDRDHDALNALLQPQWRLGDDVSGEYALRHFAQPGAQTGTDRALRLDTTVMLVDDPVKRVDNMTMAWGLEGRVPFLDHELVELAATCPPELKTAYEGKGVLKEAARQVIPAEVIDRPKGYFPVPALKHLAGPYLDLVRDALHSEAARSRDLFAPKAVDAMLADPNGNLTPLRGNPLWQLGLLELWLARHVDGVA</sequence>
<protein>
    <recommendedName>
        <fullName evidence="3">asparagine synthase (glutamine-hydrolyzing)</fullName>
        <ecNumber evidence="3">6.3.5.4</ecNumber>
    </recommendedName>
</protein>
<comment type="catalytic activity">
    <reaction evidence="8">
        <text>L-aspartate + L-glutamine + ATP + H2O = L-asparagine + L-glutamate + AMP + diphosphate + H(+)</text>
        <dbReference type="Rhea" id="RHEA:12228"/>
        <dbReference type="ChEBI" id="CHEBI:15377"/>
        <dbReference type="ChEBI" id="CHEBI:15378"/>
        <dbReference type="ChEBI" id="CHEBI:29985"/>
        <dbReference type="ChEBI" id="CHEBI:29991"/>
        <dbReference type="ChEBI" id="CHEBI:30616"/>
        <dbReference type="ChEBI" id="CHEBI:33019"/>
        <dbReference type="ChEBI" id="CHEBI:58048"/>
        <dbReference type="ChEBI" id="CHEBI:58359"/>
        <dbReference type="ChEBI" id="CHEBI:456215"/>
        <dbReference type="EC" id="6.3.5.4"/>
    </reaction>
</comment>
<dbReference type="InterPro" id="IPR051786">
    <property type="entry name" value="ASN_synthetase/amidase"/>
</dbReference>
<evidence type="ECO:0000256" key="6">
    <source>
        <dbReference type="ARBA" id="ARBA00022888"/>
    </source>
</evidence>
<dbReference type="InterPro" id="IPR014729">
    <property type="entry name" value="Rossmann-like_a/b/a_fold"/>
</dbReference>
<comment type="pathway">
    <text evidence="1">Amino-acid biosynthesis; L-asparagine biosynthesis; L-asparagine from L-aspartate (L-Gln route): step 1/1.</text>
</comment>
<dbReference type="GO" id="GO:0005524">
    <property type="term" value="F:ATP binding"/>
    <property type="evidence" value="ECO:0007669"/>
    <property type="project" value="UniProtKB-KW"/>
</dbReference>
<proteinExistence type="inferred from homology"/>
<dbReference type="InterPro" id="IPR006426">
    <property type="entry name" value="Asn_synth_AEB"/>
</dbReference>
<dbReference type="NCBIfam" id="TIGR01536">
    <property type="entry name" value="asn_synth_AEB"/>
    <property type="match status" value="1"/>
</dbReference>
<evidence type="ECO:0000256" key="5">
    <source>
        <dbReference type="ARBA" id="ARBA00022840"/>
    </source>
</evidence>
<comment type="caution">
    <text evidence="12">The sequence shown here is derived from an EMBL/GenBank/DDBJ whole genome shotgun (WGS) entry which is preliminary data.</text>
</comment>
<dbReference type="Pfam" id="PF00733">
    <property type="entry name" value="Asn_synthase"/>
    <property type="match status" value="1"/>
</dbReference>
<evidence type="ECO:0000256" key="1">
    <source>
        <dbReference type="ARBA" id="ARBA00005187"/>
    </source>
</evidence>
<evidence type="ECO:0000256" key="9">
    <source>
        <dbReference type="PIRSR" id="PIRSR001589-1"/>
    </source>
</evidence>
<evidence type="ECO:0000256" key="2">
    <source>
        <dbReference type="ARBA" id="ARBA00005752"/>
    </source>
</evidence>
<dbReference type="InterPro" id="IPR017535">
    <property type="entry name" value="Asparagine_synth"/>
</dbReference>
<evidence type="ECO:0000256" key="4">
    <source>
        <dbReference type="ARBA" id="ARBA00022741"/>
    </source>
</evidence>
<accession>A0A1E8QBE1</accession>
<evidence type="ECO:0000313" key="13">
    <source>
        <dbReference type="Proteomes" id="UP000178953"/>
    </source>
</evidence>
<dbReference type="InterPro" id="IPR029055">
    <property type="entry name" value="Ntn_hydrolases_N"/>
</dbReference>
<dbReference type="PIRSF" id="PIRSF001589">
    <property type="entry name" value="Asn_synthetase_glu-h"/>
    <property type="match status" value="1"/>
</dbReference>
<dbReference type="PROSITE" id="PS51278">
    <property type="entry name" value="GATASE_TYPE_2"/>
    <property type="match status" value="1"/>
</dbReference>
<evidence type="ECO:0000256" key="8">
    <source>
        <dbReference type="ARBA" id="ARBA00048741"/>
    </source>
</evidence>
<dbReference type="NCBIfam" id="TIGR03104">
    <property type="entry name" value="trio_amidotrans"/>
    <property type="match status" value="1"/>
</dbReference>
<dbReference type="CDD" id="cd00712">
    <property type="entry name" value="AsnB"/>
    <property type="match status" value="1"/>
</dbReference>
<dbReference type="InterPro" id="IPR017932">
    <property type="entry name" value="GATase_2_dom"/>
</dbReference>
<dbReference type="Proteomes" id="UP000178953">
    <property type="component" value="Unassembled WGS sequence"/>
</dbReference>
<dbReference type="PANTHER" id="PTHR43284:SF1">
    <property type="entry name" value="ASPARAGINE SYNTHETASE"/>
    <property type="match status" value="1"/>
</dbReference>
<keyword evidence="9" id="KW-0028">Amino-acid biosynthesis</keyword>
<dbReference type="EC" id="6.3.5.4" evidence="3"/>
<dbReference type="Gene3D" id="3.60.20.10">
    <property type="entry name" value="Glutamine Phosphoribosylpyrophosphate, subunit 1, domain 1"/>
    <property type="match status" value="1"/>
</dbReference>
<keyword evidence="5 10" id="KW-0067">ATP-binding</keyword>
<keyword evidence="13" id="KW-1185">Reference proteome</keyword>
<comment type="similarity">
    <text evidence="2">Belongs to the asparagine synthetase family.</text>
</comment>
<dbReference type="GO" id="GO:0006529">
    <property type="term" value="P:asparagine biosynthetic process"/>
    <property type="evidence" value="ECO:0007669"/>
    <property type="project" value="UniProtKB-KW"/>
</dbReference>
<dbReference type="RefSeq" id="WP_070351725.1">
    <property type="nucleotide sequence ID" value="NZ_CP043474.1"/>
</dbReference>
<evidence type="ECO:0000256" key="3">
    <source>
        <dbReference type="ARBA" id="ARBA00012737"/>
    </source>
</evidence>
<dbReference type="SUPFAM" id="SSF52402">
    <property type="entry name" value="Adenine nucleotide alpha hydrolases-like"/>
    <property type="match status" value="1"/>
</dbReference>
<dbReference type="InterPro" id="IPR033738">
    <property type="entry name" value="AsnB_N"/>
</dbReference>
<evidence type="ECO:0000313" key="12">
    <source>
        <dbReference type="EMBL" id="OFJ55249.1"/>
    </source>
</evidence>
<dbReference type="PANTHER" id="PTHR43284">
    <property type="entry name" value="ASPARAGINE SYNTHETASE (GLUTAMINE-HYDROLYZING)"/>
    <property type="match status" value="1"/>
</dbReference>
<feature type="domain" description="Glutamine amidotransferase type-2" evidence="11">
    <location>
        <begin position="2"/>
        <end position="218"/>
    </location>
</feature>
<dbReference type="InterPro" id="IPR001962">
    <property type="entry name" value="Asn_synthase"/>
</dbReference>
<feature type="binding site" evidence="10">
    <location>
        <position position="270"/>
    </location>
    <ligand>
        <name>ATP</name>
        <dbReference type="ChEBI" id="CHEBI:30616"/>
    </ligand>
</feature>
<evidence type="ECO:0000259" key="11">
    <source>
        <dbReference type="PROSITE" id="PS51278"/>
    </source>
</evidence>
<feature type="binding site" evidence="10">
    <location>
        <position position="297"/>
    </location>
    <ligand>
        <name>ATP</name>
        <dbReference type="ChEBI" id="CHEBI:30616"/>
    </ligand>
</feature>
<organism evidence="12 13">
    <name type="scientific">Mycolicibacterium grossiae</name>
    <dbReference type="NCBI Taxonomy" id="1552759"/>
    <lineage>
        <taxon>Bacteria</taxon>
        <taxon>Bacillati</taxon>
        <taxon>Actinomycetota</taxon>
        <taxon>Actinomycetes</taxon>
        <taxon>Mycobacteriales</taxon>
        <taxon>Mycobacteriaceae</taxon>
        <taxon>Mycolicibacterium</taxon>
    </lineage>
</organism>
<dbReference type="GO" id="GO:0005829">
    <property type="term" value="C:cytosol"/>
    <property type="evidence" value="ECO:0007669"/>
    <property type="project" value="TreeGrafter"/>
</dbReference>
<keyword evidence="6 9" id="KW-0061">Asparagine biosynthesis</keyword>
<dbReference type="EMBL" id="MCHX01000005">
    <property type="protein sequence ID" value="OFJ55249.1"/>
    <property type="molecule type" value="Genomic_DNA"/>
</dbReference>
<dbReference type="Pfam" id="PF13537">
    <property type="entry name" value="GATase_7"/>
    <property type="match status" value="1"/>
</dbReference>
<reference evidence="12 13" key="1">
    <citation type="submission" date="2016-09" db="EMBL/GenBank/DDBJ databases">
        <title>genome sequence of Mycobacterium sp. 739 SCH.</title>
        <authorList>
            <person name="Greninger A.L."/>
            <person name="Qin X."/>
            <person name="Jerome K."/>
            <person name="Vora S."/>
            <person name="Quinn K."/>
        </authorList>
    </citation>
    <scope>NUCLEOTIDE SEQUENCE [LARGE SCALE GENOMIC DNA]</scope>
    <source>
        <strain evidence="12 13">SCH</strain>
    </source>
</reference>
<dbReference type="SUPFAM" id="SSF56235">
    <property type="entry name" value="N-terminal nucleophile aminohydrolases (Ntn hydrolases)"/>
    <property type="match status" value="1"/>
</dbReference>